<protein>
    <recommendedName>
        <fullName evidence="3">non-specific serine/threonine protein kinase</fullName>
        <ecNumber evidence="3">2.7.11.1</ecNumber>
    </recommendedName>
</protein>
<feature type="domain" description="RIO kinase" evidence="14">
    <location>
        <begin position="64"/>
        <end position="292"/>
    </location>
</feature>
<comment type="cofactor">
    <cofactor evidence="1">
        <name>Mg(2+)</name>
        <dbReference type="ChEBI" id="CHEBI:18420"/>
    </cofactor>
</comment>
<dbReference type="InterPro" id="IPR036388">
    <property type="entry name" value="WH-like_DNA-bd_sf"/>
</dbReference>
<evidence type="ECO:0000256" key="4">
    <source>
        <dbReference type="ARBA" id="ARBA00022527"/>
    </source>
</evidence>
<accession>A0AAV9I308</accession>
<dbReference type="InterPro" id="IPR036390">
    <property type="entry name" value="WH_DNA-bd_sf"/>
</dbReference>
<evidence type="ECO:0000256" key="6">
    <source>
        <dbReference type="ARBA" id="ARBA00022723"/>
    </source>
</evidence>
<evidence type="ECO:0000313" key="15">
    <source>
        <dbReference type="EMBL" id="KAK4522611.1"/>
    </source>
</evidence>
<evidence type="ECO:0000256" key="3">
    <source>
        <dbReference type="ARBA" id="ARBA00012513"/>
    </source>
</evidence>
<dbReference type="GO" id="GO:0004674">
    <property type="term" value="F:protein serine/threonine kinase activity"/>
    <property type="evidence" value="ECO:0007669"/>
    <property type="project" value="UniProtKB-KW"/>
</dbReference>
<dbReference type="SUPFAM" id="SSF46785">
    <property type="entry name" value="Winged helix' DNA-binding domain"/>
    <property type="match status" value="1"/>
</dbReference>
<name>A0AAV9I308_9RHOD</name>
<feature type="region of interest" description="Disordered" evidence="13">
    <location>
        <begin position="305"/>
        <end position="336"/>
    </location>
</feature>
<dbReference type="AlphaFoldDB" id="A0AAV9I308"/>
<dbReference type="EMBL" id="JANCYU010000006">
    <property type="protein sequence ID" value="KAK4522611.1"/>
    <property type="molecule type" value="Genomic_DNA"/>
</dbReference>
<dbReference type="InterPro" id="IPR030484">
    <property type="entry name" value="Rio2"/>
</dbReference>
<evidence type="ECO:0000256" key="5">
    <source>
        <dbReference type="ARBA" id="ARBA00022679"/>
    </source>
</evidence>
<dbReference type="PANTHER" id="PTHR45852:SF1">
    <property type="entry name" value="SERINE_THREONINE-PROTEIN KINASE RIO2"/>
    <property type="match status" value="1"/>
</dbReference>
<evidence type="ECO:0000256" key="13">
    <source>
        <dbReference type="SAM" id="MobiDB-lite"/>
    </source>
</evidence>
<keyword evidence="5" id="KW-0808">Transferase</keyword>
<keyword evidence="9" id="KW-0067">ATP-binding</keyword>
<evidence type="ECO:0000256" key="11">
    <source>
        <dbReference type="ARBA" id="ARBA00047899"/>
    </source>
</evidence>
<dbReference type="GO" id="GO:0046872">
    <property type="term" value="F:metal ion binding"/>
    <property type="evidence" value="ECO:0007669"/>
    <property type="project" value="UniProtKB-KW"/>
</dbReference>
<organism evidence="15 16">
    <name type="scientific">Galdieria yellowstonensis</name>
    <dbReference type="NCBI Taxonomy" id="3028027"/>
    <lineage>
        <taxon>Eukaryota</taxon>
        <taxon>Rhodophyta</taxon>
        <taxon>Bangiophyceae</taxon>
        <taxon>Galdieriales</taxon>
        <taxon>Galdieriaceae</taxon>
        <taxon>Galdieria</taxon>
    </lineage>
</organism>
<dbReference type="CDD" id="cd05144">
    <property type="entry name" value="RIO2_C"/>
    <property type="match status" value="1"/>
</dbReference>
<dbReference type="Pfam" id="PF09202">
    <property type="entry name" value="Rio2_N"/>
    <property type="match status" value="1"/>
</dbReference>
<keyword evidence="8" id="KW-0418">Kinase</keyword>
<evidence type="ECO:0000313" key="16">
    <source>
        <dbReference type="Proteomes" id="UP001300502"/>
    </source>
</evidence>
<reference evidence="15 16" key="1">
    <citation type="submission" date="2022-07" db="EMBL/GenBank/DDBJ databases">
        <title>Genome-wide signatures of adaptation to extreme environments.</title>
        <authorList>
            <person name="Cho C.H."/>
            <person name="Yoon H.S."/>
        </authorList>
    </citation>
    <scope>NUCLEOTIDE SEQUENCE [LARGE SCALE GENOMIC DNA]</scope>
    <source>
        <strain evidence="15 16">108.79 E11</strain>
    </source>
</reference>
<comment type="catalytic activity">
    <reaction evidence="11">
        <text>L-threonyl-[protein] + ATP = O-phospho-L-threonyl-[protein] + ADP + H(+)</text>
        <dbReference type="Rhea" id="RHEA:46608"/>
        <dbReference type="Rhea" id="RHEA-COMP:11060"/>
        <dbReference type="Rhea" id="RHEA-COMP:11605"/>
        <dbReference type="ChEBI" id="CHEBI:15378"/>
        <dbReference type="ChEBI" id="CHEBI:30013"/>
        <dbReference type="ChEBI" id="CHEBI:30616"/>
        <dbReference type="ChEBI" id="CHEBI:61977"/>
        <dbReference type="ChEBI" id="CHEBI:456216"/>
        <dbReference type="EC" id="2.7.11.1"/>
    </reaction>
</comment>
<evidence type="ECO:0000256" key="9">
    <source>
        <dbReference type="ARBA" id="ARBA00022840"/>
    </source>
</evidence>
<dbReference type="SUPFAM" id="SSF56112">
    <property type="entry name" value="Protein kinase-like (PK-like)"/>
    <property type="match status" value="1"/>
</dbReference>
<sequence>MKLDVNCFQSLTKLELRILSAVEMGMKNHELVPTELIYSISKLKPSGFRKGLRQVLFHKLVHHEQRGYDGYRLTNMGYDILALNALHCRGSISKVCDKIGVGKESDVFLAQNDRGDRLVLKFQRLGRTSFRAVKEKRDYLKHRKSASWLYLSRLAAQIEYRCLKALYKAGFPVPKPVDANRHCVCMKYIENSIQLSEAVRLNNPFSLYEKCMSMMMELAKVGVVHGDFNQFNILLDEHENIFLIDFPQMISINHVDAENYFQRDASCLLEFFSKFDVDLSSAKTLSFCEIKREFESSQSAPLLDLDEDVDESNSEDTSNDSLEKPRRNDEGIQGKVASPCEYDEKDKCYSEIVRKVRDEWKINDSKTSRLRSNMKQFRKARQEIKATNSFF</sequence>
<dbReference type="Gene3D" id="1.10.510.10">
    <property type="entry name" value="Transferase(Phosphotransferase) domain 1"/>
    <property type="match status" value="1"/>
</dbReference>
<feature type="compositionally biased region" description="Basic and acidic residues" evidence="13">
    <location>
        <begin position="321"/>
        <end position="332"/>
    </location>
</feature>
<comment type="similarity">
    <text evidence="2">Belongs to the protein kinase superfamily. RIO-type Ser/Thr kinase family.</text>
</comment>
<comment type="caution">
    <text evidence="15">The sequence shown here is derived from an EMBL/GenBank/DDBJ whole genome shotgun (WGS) entry which is preliminary data.</text>
</comment>
<dbReference type="InterPro" id="IPR011009">
    <property type="entry name" value="Kinase-like_dom_sf"/>
</dbReference>
<dbReference type="GO" id="GO:0030688">
    <property type="term" value="C:preribosome, small subunit precursor"/>
    <property type="evidence" value="ECO:0007669"/>
    <property type="project" value="TreeGrafter"/>
</dbReference>
<dbReference type="EC" id="2.7.11.1" evidence="3"/>
<evidence type="ECO:0000259" key="14">
    <source>
        <dbReference type="SMART" id="SM00090"/>
    </source>
</evidence>
<evidence type="ECO:0000256" key="12">
    <source>
        <dbReference type="ARBA" id="ARBA00048679"/>
    </source>
</evidence>
<evidence type="ECO:0000256" key="1">
    <source>
        <dbReference type="ARBA" id="ARBA00001946"/>
    </source>
</evidence>
<feature type="compositionally biased region" description="Acidic residues" evidence="13">
    <location>
        <begin position="305"/>
        <end position="318"/>
    </location>
</feature>
<dbReference type="InterPro" id="IPR018934">
    <property type="entry name" value="RIO_dom"/>
</dbReference>
<dbReference type="Gene3D" id="1.10.10.10">
    <property type="entry name" value="Winged helix-like DNA-binding domain superfamily/Winged helix DNA-binding domain"/>
    <property type="match status" value="1"/>
</dbReference>
<dbReference type="SMART" id="SM00090">
    <property type="entry name" value="RIO"/>
    <property type="match status" value="1"/>
</dbReference>
<evidence type="ECO:0000256" key="7">
    <source>
        <dbReference type="ARBA" id="ARBA00022741"/>
    </source>
</evidence>
<evidence type="ECO:0000256" key="2">
    <source>
        <dbReference type="ARBA" id="ARBA00009196"/>
    </source>
</evidence>
<keyword evidence="6" id="KW-0479">Metal-binding</keyword>
<dbReference type="Gene3D" id="3.30.200.20">
    <property type="entry name" value="Phosphorylase Kinase, domain 1"/>
    <property type="match status" value="1"/>
</dbReference>
<proteinExistence type="inferred from homology"/>
<keyword evidence="4" id="KW-0723">Serine/threonine-protein kinase</keyword>
<dbReference type="GO" id="GO:0030490">
    <property type="term" value="P:maturation of SSU-rRNA"/>
    <property type="evidence" value="ECO:0007669"/>
    <property type="project" value="TreeGrafter"/>
</dbReference>
<keyword evidence="16" id="KW-1185">Reference proteome</keyword>
<gene>
    <name evidence="15" type="ORF">GAYE_PCTG10G0501</name>
</gene>
<dbReference type="PANTHER" id="PTHR45852">
    <property type="entry name" value="SER/THR-PROTEIN KINASE RIO2"/>
    <property type="match status" value="1"/>
</dbReference>
<dbReference type="Proteomes" id="UP001300502">
    <property type="component" value="Unassembled WGS sequence"/>
</dbReference>
<dbReference type="InterPro" id="IPR015285">
    <property type="entry name" value="RIO2_wHTH_N"/>
</dbReference>
<dbReference type="FunFam" id="3.30.200.20:FF:000052">
    <property type="entry name" value="Serine/threonine-protein kinase RIO2"/>
    <property type="match status" value="1"/>
</dbReference>
<comment type="catalytic activity">
    <reaction evidence="12">
        <text>L-seryl-[protein] + ATP = O-phospho-L-seryl-[protein] + ADP + H(+)</text>
        <dbReference type="Rhea" id="RHEA:17989"/>
        <dbReference type="Rhea" id="RHEA-COMP:9863"/>
        <dbReference type="Rhea" id="RHEA-COMP:11604"/>
        <dbReference type="ChEBI" id="CHEBI:15378"/>
        <dbReference type="ChEBI" id="CHEBI:29999"/>
        <dbReference type="ChEBI" id="CHEBI:30616"/>
        <dbReference type="ChEBI" id="CHEBI:83421"/>
        <dbReference type="ChEBI" id="CHEBI:456216"/>
        <dbReference type="EC" id="2.7.11.1"/>
    </reaction>
</comment>
<dbReference type="InterPro" id="IPR000687">
    <property type="entry name" value="RIO_kinase"/>
</dbReference>
<dbReference type="GO" id="GO:0005829">
    <property type="term" value="C:cytosol"/>
    <property type="evidence" value="ECO:0007669"/>
    <property type="project" value="TreeGrafter"/>
</dbReference>
<dbReference type="GO" id="GO:0005524">
    <property type="term" value="F:ATP binding"/>
    <property type="evidence" value="ECO:0007669"/>
    <property type="project" value="UniProtKB-KW"/>
</dbReference>
<evidence type="ECO:0000256" key="10">
    <source>
        <dbReference type="ARBA" id="ARBA00022842"/>
    </source>
</evidence>
<dbReference type="Pfam" id="PF01163">
    <property type="entry name" value="RIO1"/>
    <property type="match status" value="1"/>
</dbReference>
<evidence type="ECO:0000256" key="8">
    <source>
        <dbReference type="ARBA" id="ARBA00022777"/>
    </source>
</evidence>
<keyword evidence="10" id="KW-0460">Magnesium</keyword>
<keyword evidence="7" id="KW-0547">Nucleotide-binding</keyword>